<evidence type="ECO:0000256" key="2">
    <source>
        <dbReference type="ARBA" id="ARBA00003717"/>
    </source>
</evidence>
<feature type="binding site" evidence="12">
    <location>
        <begin position="14"/>
        <end position="19"/>
    </location>
    <ligand>
        <name>FAD</name>
        <dbReference type="ChEBI" id="CHEBI:57692"/>
    </ligand>
</feature>
<keyword evidence="5 12" id="KW-0963">Cytoplasm</keyword>
<evidence type="ECO:0000256" key="11">
    <source>
        <dbReference type="ARBA" id="ARBA00031800"/>
    </source>
</evidence>
<dbReference type="PROSITE" id="PS01280">
    <property type="entry name" value="GIDA_1"/>
    <property type="match status" value="1"/>
</dbReference>
<dbReference type="GO" id="GO:0005829">
    <property type="term" value="C:cytosol"/>
    <property type="evidence" value="ECO:0007669"/>
    <property type="project" value="TreeGrafter"/>
</dbReference>
<evidence type="ECO:0000256" key="6">
    <source>
        <dbReference type="ARBA" id="ARBA00022630"/>
    </source>
</evidence>
<dbReference type="InterPro" id="IPR044920">
    <property type="entry name" value="MnmG_C_subdom_sf"/>
</dbReference>
<sequence>MYCYNNYFDVVIIGGGHAGTEAALTTSRMGYKTILLTQKIKNLGCLSCNPAIGGIGKSHLVKEIDALGGIMATAADHCGIQFRTLNLSKGPAVRSMRVQIDRMLYQKFITNKLLHQKKLIILEEEANDLIIKNNHIIGVKTQNKSQFYTKSVILTTGTFLGGKIFLGSESYIGGRIGDQSSINLARKLRELPLKINRLKTGTPPRIDIRTIDFHELLEQKGDIPEPIFSFIGNISQHPRQISCYITHTNEHTHDIIRKNIQKSSIYSGLIQSTGPRYCPSIEDKIIRFPNRKKHQIFIEPEGLSCIEAYPNGISTSLPIQIQQKLIASIKGFKYAKILRPGYAVEYDFFDPRGLKPTLESKFINGLFFAGQINGTTGYEEAAAQGLLAGLNAGLYISGQNGWYPTRDQAYLGVLVDDLCTKGIKEPYRMFTARSEYRLLLREDNADLRLTKIAFNFGLINQKRWNIYNKKIEDIKKEKTRLKNIIIYPNSKNASELNNIFNIVLKKEITGKELLKRPEITFQNLYKSNILYNKKNNIHAFNEVVIQIKYHGYILRQKKEIIKHIKYENTFLPLNLNYNNIIGLSREVAMKLNVYKPFSIGQAIRIEGMTPAAISILLIYLQKHVSSVHR</sequence>
<evidence type="ECO:0000256" key="3">
    <source>
        <dbReference type="ARBA" id="ARBA00007653"/>
    </source>
</evidence>
<dbReference type="FunFam" id="3.50.50.60:FF:000002">
    <property type="entry name" value="tRNA uridine 5-carboxymethylaminomethyl modification enzyme MnmG"/>
    <property type="match status" value="1"/>
</dbReference>
<evidence type="ECO:0000259" key="13">
    <source>
        <dbReference type="SMART" id="SM01228"/>
    </source>
</evidence>
<dbReference type="Proteomes" id="UP000298636">
    <property type="component" value="Chromosome"/>
</dbReference>
<dbReference type="PANTHER" id="PTHR11806">
    <property type="entry name" value="GLUCOSE INHIBITED DIVISION PROTEIN A"/>
    <property type="match status" value="1"/>
</dbReference>
<name>A0A4D6YME6_9GAMM</name>
<keyword evidence="9 12" id="KW-0520">NAD</keyword>
<dbReference type="SUPFAM" id="SSF51905">
    <property type="entry name" value="FAD/NAD(P)-binding domain"/>
    <property type="match status" value="1"/>
</dbReference>
<dbReference type="InterPro" id="IPR026904">
    <property type="entry name" value="MnmG_C"/>
</dbReference>
<reference evidence="14 15" key="1">
    <citation type="submission" date="2018-10" db="EMBL/GenBank/DDBJ databases">
        <title>Comparative functional genomics of the obligate endosymbiont Buchnera aphidicola.</title>
        <authorList>
            <person name="Chong R.A."/>
        </authorList>
    </citation>
    <scope>NUCLEOTIDE SEQUENCE [LARGE SCALE GENOMIC DNA]</scope>
    <source>
        <strain evidence="14 15">Ssp</strain>
    </source>
</reference>
<feature type="binding site" evidence="12">
    <location>
        <begin position="274"/>
        <end position="288"/>
    </location>
    <ligand>
        <name>NAD(+)</name>
        <dbReference type="ChEBI" id="CHEBI:57540"/>
    </ligand>
</feature>
<dbReference type="Pfam" id="PF01134">
    <property type="entry name" value="GIDA"/>
    <property type="match status" value="1"/>
</dbReference>
<comment type="subcellular location">
    <subcellularLocation>
        <location evidence="12">Cytoplasm</location>
    </subcellularLocation>
</comment>
<accession>A0A4D6YME6</accession>
<evidence type="ECO:0000256" key="12">
    <source>
        <dbReference type="HAMAP-Rule" id="MF_00129"/>
    </source>
</evidence>
<protein>
    <recommendedName>
        <fullName evidence="4 12">tRNA uridine 5-carboxymethylaminomethyl modification enzyme MnmG</fullName>
    </recommendedName>
    <alternativeName>
        <fullName evidence="11 12">Glucose-inhibited division protein A</fullName>
    </alternativeName>
</protein>
<keyword evidence="6 12" id="KW-0285">Flavoprotein</keyword>
<keyword evidence="15" id="KW-1185">Reference proteome</keyword>
<dbReference type="FunFam" id="1.10.150.570:FF:000001">
    <property type="entry name" value="tRNA uridine 5-carboxymethylaminomethyl modification enzyme MnmG"/>
    <property type="match status" value="1"/>
</dbReference>
<dbReference type="PROSITE" id="PS01281">
    <property type="entry name" value="GIDA_2"/>
    <property type="match status" value="1"/>
</dbReference>
<dbReference type="InterPro" id="IPR049312">
    <property type="entry name" value="GIDA_C_N"/>
</dbReference>
<comment type="similarity">
    <text evidence="3 12">Belongs to the MnmG family.</text>
</comment>
<dbReference type="Gene3D" id="3.50.50.60">
    <property type="entry name" value="FAD/NAD(P)-binding domain"/>
    <property type="match status" value="2"/>
</dbReference>
<keyword evidence="7 12" id="KW-0819">tRNA processing</keyword>
<evidence type="ECO:0000256" key="5">
    <source>
        <dbReference type="ARBA" id="ARBA00022490"/>
    </source>
</evidence>
<dbReference type="OrthoDB" id="9815560at2"/>
<dbReference type="RefSeq" id="WP_158351473.1">
    <property type="nucleotide sequence ID" value="NZ_CP032998.1"/>
</dbReference>
<evidence type="ECO:0000256" key="10">
    <source>
        <dbReference type="ARBA" id="ARBA00025948"/>
    </source>
</evidence>
<dbReference type="Pfam" id="PF13932">
    <property type="entry name" value="SAM_GIDA_C"/>
    <property type="match status" value="1"/>
</dbReference>
<dbReference type="GO" id="GO:0030488">
    <property type="term" value="P:tRNA methylation"/>
    <property type="evidence" value="ECO:0007669"/>
    <property type="project" value="TreeGrafter"/>
</dbReference>
<comment type="cofactor">
    <cofactor evidence="1 12">
        <name>FAD</name>
        <dbReference type="ChEBI" id="CHEBI:57692"/>
    </cofactor>
</comment>
<evidence type="ECO:0000256" key="1">
    <source>
        <dbReference type="ARBA" id="ARBA00001974"/>
    </source>
</evidence>
<dbReference type="HAMAP" id="MF_00129">
    <property type="entry name" value="MnmG_GidA"/>
    <property type="match status" value="1"/>
</dbReference>
<organism evidence="14 15">
    <name type="scientific">Buchnera aphidicola</name>
    <name type="common">Stegophylla sp.</name>
    <dbReference type="NCBI Taxonomy" id="2315800"/>
    <lineage>
        <taxon>Bacteria</taxon>
        <taxon>Pseudomonadati</taxon>
        <taxon>Pseudomonadota</taxon>
        <taxon>Gammaproteobacteria</taxon>
        <taxon>Enterobacterales</taxon>
        <taxon>Erwiniaceae</taxon>
        <taxon>Buchnera</taxon>
    </lineage>
</organism>
<evidence type="ECO:0000256" key="9">
    <source>
        <dbReference type="ARBA" id="ARBA00023027"/>
    </source>
</evidence>
<dbReference type="PANTHER" id="PTHR11806:SF0">
    <property type="entry name" value="PROTEIN MTO1 HOMOLOG, MITOCHONDRIAL"/>
    <property type="match status" value="1"/>
</dbReference>
<dbReference type="Gene3D" id="1.10.10.1800">
    <property type="entry name" value="tRNA uridine 5-carboxymethylaminomethyl modification enzyme MnmG/GidA"/>
    <property type="match status" value="1"/>
</dbReference>
<evidence type="ECO:0000256" key="8">
    <source>
        <dbReference type="ARBA" id="ARBA00022827"/>
    </source>
</evidence>
<dbReference type="InterPro" id="IPR047001">
    <property type="entry name" value="MnmG_C_subdom"/>
</dbReference>
<feature type="domain" description="tRNA uridine 5-carboxymethylaminomethyl modification enzyme C-terminal subdomain" evidence="13">
    <location>
        <begin position="547"/>
        <end position="618"/>
    </location>
</feature>
<dbReference type="InterPro" id="IPR004416">
    <property type="entry name" value="MnmG"/>
</dbReference>
<comment type="caution">
    <text evidence="12">Lacks conserved residue(s) required for the propagation of feature annotation.</text>
</comment>
<dbReference type="InterPro" id="IPR020595">
    <property type="entry name" value="MnmG-rel_CS"/>
</dbReference>
<dbReference type="EMBL" id="CP032998">
    <property type="protein sequence ID" value="QCI26205.1"/>
    <property type="molecule type" value="Genomic_DNA"/>
</dbReference>
<proteinExistence type="inferred from homology"/>
<dbReference type="Gene3D" id="1.10.150.570">
    <property type="entry name" value="GidA associated domain, C-terminal subdomain"/>
    <property type="match status" value="1"/>
</dbReference>
<dbReference type="InterPro" id="IPR040131">
    <property type="entry name" value="MnmG_N"/>
</dbReference>
<dbReference type="Pfam" id="PF21680">
    <property type="entry name" value="GIDA_C_1st"/>
    <property type="match status" value="1"/>
</dbReference>
<evidence type="ECO:0000256" key="7">
    <source>
        <dbReference type="ARBA" id="ARBA00022694"/>
    </source>
</evidence>
<evidence type="ECO:0000313" key="14">
    <source>
        <dbReference type="EMBL" id="QCI26205.1"/>
    </source>
</evidence>
<dbReference type="FunFam" id="3.50.50.60:FF:000010">
    <property type="entry name" value="tRNA uridine 5-carboxymethylaminomethyl modification enzyme MnmG"/>
    <property type="match status" value="1"/>
</dbReference>
<evidence type="ECO:0000256" key="4">
    <source>
        <dbReference type="ARBA" id="ARBA00020461"/>
    </source>
</evidence>
<comment type="function">
    <text evidence="2 12">NAD-binding protein involved in the addition of a carboxymethylaminomethyl (cmnm) group at the wobble position (U34) of certain tRNAs, forming tRNA-cmnm(5)s(2)U34.</text>
</comment>
<keyword evidence="8 12" id="KW-0274">FAD</keyword>
<dbReference type="FunFam" id="1.10.10.1800:FF:000001">
    <property type="entry name" value="tRNA uridine 5-carboxymethylaminomethyl modification enzyme MnmG"/>
    <property type="match status" value="1"/>
</dbReference>
<dbReference type="NCBIfam" id="TIGR00136">
    <property type="entry name" value="mnmG_gidA"/>
    <property type="match status" value="1"/>
</dbReference>
<dbReference type="InterPro" id="IPR036188">
    <property type="entry name" value="FAD/NAD-bd_sf"/>
</dbReference>
<dbReference type="SMART" id="SM01228">
    <property type="entry name" value="GIDA_assoc_3"/>
    <property type="match status" value="1"/>
</dbReference>
<comment type="subunit">
    <text evidence="10 12">Homodimer. Heterotetramer of two MnmE and two MnmG subunits.</text>
</comment>
<dbReference type="GO" id="GO:0050660">
    <property type="term" value="F:flavin adenine dinucleotide binding"/>
    <property type="evidence" value="ECO:0007669"/>
    <property type="project" value="UniProtKB-UniRule"/>
</dbReference>
<dbReference type="InterPro" id="IPR002218">
    <property type="entry name" value="MnmG-rel"/>
</dbReference>
<dbReference type="GO" id="GO:0002098">
    <property type="term" value="P:tRNA wobble uridine modification"/>
    <property type="evidence" value="ECO:0007669"/>
    <property type="project" value="InterPro"/>
</dbReference>
<gene>
    <name evidence="12 14" type="primary">mnmG</name>
    <name evidence="12" type="synonym">gidA</name>
    <name evidence="14" type="ORF">D9V79_00005</name>
</gene>
<dbReference type="AlphaFoldDB" id="A0A4D6YME6"/>
<evidence type="ECO:0000313" key="15">
    <source>
        <dbReference type="Proteomes" id="UP000298636"/>
    </source>
</evidence>